<dbReference type="PANTHER" id="PTHR23502">
    <property type="entry name" value="MAJOR FACILITATOR SUPERFAMILY"/>
    <property type="match status" value="1"/>
</dbReference>
<dbReference type="GeneID" id="63781318"/>
<name>A0A1Y2DVV1_9PEZI</name>
<feature type="transmembrane region" description="Helical" evidence="5">
    <location>
        <begin position="334"/>
        <end position="355"/>
    </location>
</feature>
<evidence type="ECO:0000256" key="5">
    <source>
        <dbReference type="SAM" id="Phobius"/>
    </source>
</evidence>
<comment type="subcellular location">
    <subcellularLocation>
        <location evidence="1">Membrane</location>
        <topology evidence="1">Multi-pass membrane protein</topology>
    </subcellularLocation>
</comment>
<evidence type="ECO:0000313" key="6">
    <source>
        <dbReference type="EMBL" id="ORY63388.1"/>
    </source>
</evidence>
<dbReference type="InParanoid" id="A0A1Y2DVV1"/>
<keyword evidence="7" id="KW-1185">Reference proteome</keyword>
<feature type="transmembrane region" description="Helical" evidence="5">
    <location>
        <begin position="396"/>
        <end position="416"/>
    </location>
</feature>
<organism evidence="6 7">
    <name type="scientific">Pseudomassariella vexata</name>
    <dbReference type="NCBI Taxonomy" id="1141098"/>
    <lineage>
        <taxon>Eukaryota</taxon>
        <taxon>Fungi</taxon>
        <taxon>Dikarya</taxon>
        <taxon>Ascomycota</taxon>
        <taxon>Pezizomycotina</taxon>
        <taxon>Sordariomycetes</taxon>
        <taxon>Xylariomycetidae</taxon>
        <taxon>Amphisphaeriales</taxon>
        <taxon>Pseudomassariaceae</taxon>
        <taxon>Pseudomassariella</taxon>
    </lineage>
</organism>
<evidence type="ECO:0000256" key="4">
    <source>
        <dbReference type="ARBA" id="ARBA00023136"/>
    </source>
</evidence>
<gene>
    <name evidence="6" type="ORF">BCR38DRAFT_516696</name>
</gene>
<dbReference type="PANTHER" id="PTHR23502:SF60">
    <property type="entry name" value="MAJOR FACILITATOR SUPERFAMILY (MFS) PROFILE DOMAIN-CONTAINING PROTEIN-RELATED"/>
    <property type="match status" value="1"/>
</dbReference>
<protein>
    <submittedName>
        <fullName evidence="6">Major facilitator superfamily domain-containing protein</fullName>
    </submittedName>
</protein>
<dbReference type="RefSeq" id="XP_040715045.1">
    <property type="nucleotide sequence ID" value="XM_040865106.1"/>
</dbReference>
<dbReference type="Proteomes" id="UP000193689">
    <property type="component" value="Unassembled WGS sequence"/>
</dbReference>
<dbReference type="OrthoDB" id="6770063at2759"/>
<dbReference type="AlphaFoldDB" id="A0A1Y2DVV1"/>
<keyword evidence="3 5" id="KW-1133">Transmembrane helix</keyword>
<feature type="transmembrane region" description="Helical" evidence="5">
    <location>
        <begin position="253"/>
        <end position="280"/>
    </location>
</feature>
<keyword evidence="2 5" id="KW-0812">Transmembrane</keyword>
<feature type="transmembrane region" description="Helical" evidence="5">
    <location>
        <begin position="20"/>
        <end position="44"/>
    </location>
</feature>
<evidence type="ECO:0000256" key="2">
    <source>
        <dbReference type="ARBA" id="ARBA00022692"/>
    </source>
</evidence>
<accession>A0A1Y2DVV1</accession>
<sequence>MWDGPEDPHDPYNWPPWRKISIAVIFSFGHLITISTASIMAPALDHISKDLDMAASLAQMAFSVKPAWVLSSLWYILWNALCPVGKSKGMLIAGRFMTGLEGSAGLAQYHLDRFSSGQLVGPVLADMYYAKDRGKSLVIACFLPYLGPALGPIMGGLAAQHIIWIWIFWILCIIDAANILIGNFVIRETCKPVLLRRKAASEQKHSTSSSSSPLPPTRTYADKSFPRAYYRRILKPIGAGLTRPILLLLHRPIILFISLTLAINFAIYILMLSTFATLWIESYLLSETTGSLHHTAVALGASLATQGGGHLMDWTWRLLKERHPNKYPTPEFRIPYLIPGTLIMPPAPALLYFMFRQVVSANAAVQLFANVLAFVFPLFAPQLYERLGYGWGESLLALVFVVLGFPSMVVLWLWGLRLRLGGRRRRGGRRRQGEDLDWQRLEPTDIKADCEEPTHRLSTIVSAPDFTRPTQQSSFS</sequence>
<dbReference type="STRING" id="1141098.A0A1Y2DVV1"/>
<feature type="transmembrane region" description="Helical" evidence="5">
    <location>
        <begin position="137"/>
        <end position="157"/>
    </location>
</feature>
<evidence type="ECO:0000256" key="1">
    <source>
        <dbReference type="ARBA" id="ARBA00004141"/>
    </source>
</evidence>
<reference evidence="6 7" key="1">
    <citation type="submission" date="2016-07" db="EMBL/GenBank/DDBJ databases">
        <title>Pervasive Adenine N6-methylation of Active Genes in Fungi.</title>
        <authorList>
            <consortium name="DOE Joint Genome Institute"/>
            <person name="Mondo S.J."/>
            <person name="Dannebaum R.O."/>
            <person name="Kuo R.C."/>
            <person name="Labutti K."/>
            <person name="Haridas S."/>
            <person name="Kuo A."/>
            <person name="Salamov A."/>
            <person name="Ahrendt S.R."/>
            <person name="Lipzen A."/>
            <person name="Sullivan W."/>
            <person name="Andreopoulos W.B."/>
            <person name="Clum A."/>
            <person name="Lindquist E."/>
            <person name="Daum C."/>
            <person name="Ramamoorthy G.K."/>
            <person name="Gryganskyi A."/>
            <person name="Culley D."/>
            <person name="Magnuson J.K."/>
            <person name="James T.Y."/>
            <person name="O'Malley M.A."/>
            <person name="Stajich J.E."/>
            <person name="Spatafora J.W."/>
            <person name="Visel A."/>
            <person name="Grigoriev I.V."/>
        </authorList>
    </citation>
    <scope>NUCLEOTIDE SEQUENCE [LARGE SCALE GENOMIC DNA]</scope>
    <source>
        <strain evidence="6 7">CBS 129021</strain>
    </source>
</reference>
<proteinExistence type="predicted"/>
<dbReference type="SUPFAM" id="SSF103473">
    <property type="entry name" value="MFS general substrate transporter"/>
    <property type="match status" value="1"/>
</dbReference>
<feature type="transmembrane region" description="Helical" evidence="5">
    <location>
        <begin position="367"/>
        <end position="384"/>
    </location>
</feature>
<evidence type="ECO:0000256" key="3">
    <source>
        <dbReference type="ARBA" id="ARBA00022989"/>
    </source>
</evidence>
<dbReference type="GO" id="GO:0005886">
    <property type="term" value="C:plasma membrane"/>
    <property type="evidence" value="ECO:0007669"/>
    <property type="project" value="TreeGrafter"/>
</dbReference>
<feature type="transmembrane region" description="Helical" evidence="5">
    <location>
        <begin position="163"/>
        <end position="186"/>
    </location>
</feature>
<dbReference type="Pfam" id="PF07690">
    <property type="entry name" value="MFS_1"/>
    <property type="match status" value="1"/>
</dbReference>
<dbReference type="InterPro" id="IPR011701">
    <property type="entry name" value="MFS"/>
</dbReference>
<dbReference type="EMBL" id="MCFJ01000008">
    <property type="protein sequence ID" value="ORY63388.1"/>
    <property type="molecule type" value="Genomic_DNA"/>
</dbReference>
<keyword evidence="4 5" id="KW-0472">Membrane</keyword>
<evidence type="ECO:0000313" key="7">
    <source>
        <dbReference type="Proteomes" id="UP000193689"/>
    </source>
</evidence>
<dbReference type="Gene3D" id="1.20.1250.20">
    <property type="entry name" value="MFS general substrate transporter like domains"/>
    <property type="match status" value="1"/>
</dbReference>
<dbReference type="GO" id="GO:0022857">
    <property type="term" value="F:transmembrane transporter activity"/>
    <property type="evidence" value="ECO:0007669"/>
    <property type="project" value="InterPro"/>
</dbReference>
<comment type="caution">
    <text evidence="6">The sequence shown here is derived from an EMBL/GenBank/DDBJ whole genome shotgun (WGS) entry which is preliminary data.</text>
</comment>
<dbReference type="InterPro" id="IPR036259">
    <property type="entry name" value="MFS_trans_sf"/>
</dbReference>